<dbReference type="Gene3D" id="3.20.20.140">
    <property type="entry name" value="Metal-dependent hydrolases"/>
    <property type="match status" value="1"/>
</dbReference>
<accession>A0A0G1U3Y9</accession>
<dbReference type="InterPro" id="IPR011059">
    <property type="entry name" value="Metal-dep_hydrolase_composite"/>
</dbReference>
<dbReference type="EMBL" id="LCPB01000024">
    <property type="protein sequence ID" value="KKU88787.1"/>
    <property type="molecule type" value="Genomic_DNA"/>
</dbReference>
<sequence length="492" mass="54406">MSLLIKGVQVVDGTGKDPYKGDVLIQGGLVSSIGEIRGRKADQVMEGLGHYLTPGFIDIHARSDSSLSLFDNPEQEGFVRQGVLNIIGGQHGFSLAPLVYGNVESVRRWSDGSGFNINWRSVKEFLGELKRFNLGINFGTFAGYCGVRFDVTSGRKGLEKKEADVIHKVLKDAIKEGAFGISFDLERCGSKELKEVAALTAQSGGVVLVKLDTPSGEYVKAIKEIINISKLTRAKIVVEGLEPLKGSMKEFREALDLVKDALEKKIDVRLVLQPHTVTEVHIREYLPKALRSLENKEALKKLKEAKYKLAAKRNWQDMDFRNVWVVSAPKHHFLAGKSVVDIANNWGVDYIEAMFHLIEISELHAVIARDNLSQSLLRGAIAEDAVFVTANLDGTRMGGGVVVNEMARDAFPHYFRTVIGEGLMSIEDAVAKVTSVPAKYFKIPGRGLIEEGTPADLVLLGKEDYEIKEVILRGRVFGEKRLEGEILKRSKY</sequence>
<comment type="caution">
    <text evidence="3">The sequence shown here is derived from an EMBL/GenBank/DDBJ whole genome shotgun (WGS) entry which is preliminary data.</text>
</comment>
<proteinExistence type="predicted"/>
<dbReference type="GO" id="GO:0016811">
    <property type="term" value="F:hydrolase activity, acting on carbon-nitrogen (but not peptide) bonds, in linear amides"/>
    <property type="evidence" value="ECO:0007669"/>
    <property type="project" value="InterPro"/>
</dbReference>
<dbReference type="PANTHER" id="PTHR11113:SF2">
    <property type="entry name" value="ADENINE DEAMINASE"/>
    <property type="match status" value="1"/>
</dbReference>
<dbReference type="InterPro" id="IPR032466">
    <property type="entry name" value="Metal_Hydrolase"/>
</dbReference>
<feature type="domain" description="Amidohydrolase-related" evidence="2">
    <location>
        <begin position="377"/>
        <end position="476"/>
    </location>
</feature>
<organism evidence="3 4">
    <name type="scientific">Candidatus Wolfebacteria bacterium GW2011_GWA2_47_9b</name>
    <dbReference type="NCBI Taxonomy" id="1619005"/>
    <lineage>
        <taxon>Bacteria</taxon>
        <taxon>Candidatus Wolfeibacteriota</taxon>
    </lineage>
</organism>
<dbReference type="InterPro" id="IPR006680">
    <property type="entry name" value="Amidohydro-rel"/>
</dbReference>
<name>A0A0G1U3Y9_9BACT</name>
<protein>
    <submittedName>
        <fullName evidence="3">Amidohydrolase 3</fullName>
    </submittedName>
</protein>
<dbReference type="InterPro" id="IPR023100">
    <property type="entry name" value="D-aminoacylase_insert_dom_sf"/>
</dbReference>
<dbReference type="Pfam" id="PF01979">
    <property type="entry name" value="Amidohydro_1"/>
    <property type="match status" value="1"/>
</dbReference>
<evidence type="ECO:0000313" key="3">
    <source>
        <dbReference type="EMBL" id="KKU88787.1"/>
    </source>
</evidence>
<dbReference type="Proteomes" id="UP000033882">
    <property type="component" value="Unassembled WGS sequence"/>
</dbReference>
<dbReference type="Gene3D" id="2.30.40.10">
    <property type="entry name" value="Urease, subunit C, domain 1"/>
    <property type="match status" value="1"/>
</dbReference>
<dbReference type="SUPFAM" id="SSF51556">
    <property type="entry name" value="Metallo-dependent hydrolases"/>
    <property type="match status" value="1"/>
</dbReference>
<keyword evidence="1 3" id="KW-0378">Hydrolase</keyword>
<reference evidence="3 4" key="1">
    <citation type="journal article" date="2015" name="Nature">
        <title>rRNA introns, odd ribosomes, and small enigmatic genomes across a large radiation of phyla.</title>
        <authorList>
            <person name="Brown C.T."/>
            <person name="Hug L.A."/>
            <person name="Thomas B.C."/>
            <person name="Sharon I."/>
            <person name="Castelle C.J."/>
            <person name="Singh A."/>
            <person name="Wilkins M.J."/>
            <person name="Williams K.H."/>
            <person name="Banfield J.F."/>
        </authorList>
    </citation>
    <scope>NUCLEOTIDE SEQUENCE [LARGE SCALE GENOMIC DNA]</scope>
</reference>
<evidence type="ECO:0000256" key="1">
    <source>
        <dbReference type="ARBA" id="ARBA00022801"/>
    </source>
</evidence>
<dbReference type="GO" id="GO:0000034">
    <property type="term" value="F:adenine deaminase activity"/>
    <property type="evidence" value="ECO:0007669"/>
    <property type="project" value="TreeGrafter"/>
</dbReference>
<dbReference type="AlphaFoldDB" id="A0A0G1U3Y9"/>
<dbReference type="PANTHER" id="PTHR11113">
    <property type="entry name" value="N-ACETYLGLUCOSAMINE-6-PHOSPHATE DEACETYLASE"/>
    <property type="match status" value="1"/>
</dbReference>
<evidence type="ECO:0000313" key="4">
    <source>
        <dbReference type="Proteomes" id="UP000033882"/>
    </source>
</evidence>
<dbReference type="Gene3D" id="3.30.1490.130">
    <property type="entry name" value="D-aminoacylase. Domain 3"/>
    <property type="match status" value="1"/>
</dbReference>
<gene>
    <name evidence="3" type="ORF">UY19_C0024G0007</name>
</gene>
<dbReference type="SUPFAM" id="SSF51338">
    <property type="entry name" value="Composite domain of metallo-dependent hydrolases"/>
    <property type="match status" value="1"/>
</dbReference>
<evidence type="ECO:0000259" key="2">
    <source>
        <dbReference type="Pfam" id="PF01979"/>
    </source>
</evidence>